<evidence type="ECO:0000313" key="2">
    <source>
        <dbReference type="EMBL" id="KZT18044.1"/>
    </source>
</evidence>
<accession>A0A165M901</accession>
<dbReference type="Proteomes" id="UP000076761">
    <property type="component" value="Unassembled WGS sequence"/>
</dbReference>
<evidence type="ECO:0000256" key="1">
    <source>
        <dbReference type="SAM" id="MobiDB-lite"/>
    </source>
</evidence>
<evidence type="ECO:0000313" key="3">
    <source>
        <dbReference type="Proteomes" id="UP000076761"/>
    </source>
</evidence>
<feature type="region of interest" description="Disordered" evidence="1">
    <location>
        <begin position="232"/>
        <end position="264"/>
    </location>
</feature>
<sequence>MYRRRLGLARVHSGVSKIAKRNAAGDLFNGDEHTTLETGEPVSSSHRKASPPRAESESESESESEKRAAGSAAANFTNPRLVHTNIDTAEGVDARKTIGNPCAQKTVVTDGRKKLHQFNQGEVWVWKTGICIWKGVDGKMKTAGTARQLKIRWLFGIDEDRKFYDRRLLQKNSCGERWEGPMTQPRTQLSGVEEEGALYRNRESSFSRKISPKRSVPPRLLAWLDDIRARVSNSQQPKQQQVRIGNKTSKPGSGSKSSKQTADSAGRVLYMGHTPGEGLRPRGVEFGHLLWFARIP</sequence>
<feature type="compositionally biased region" description="Low complexity" evidence="1">
    <location>
        <begin position="245"/>
        <end position="259"/>
    </location>
</feature>
<organism evidence="2 3">
    <name type="scientific">Neolentinus lepideus HHB14362 ss-1</name>
    <dbReference type="NCBI Taxonomy" id="1314782"/>
    <lineage>
        <taxon>Eukaryota</taxon>
        <taxon>Fungi</taxon>
        <taxon>Dikarya</taxon>
        <taxon>Basidiomycota</taxon>
        <taxon>Agaricomycotina</taxon>
        <taxon>Agaricomycetes</taxon>
        <taxon>Gloeophyllales</taxon>
        <taxon>Gloeophyllaceae</taxon>
        <taxon>Neolentinus</taxon>
    </lineage>
</organism>
<feature type="compositionally biased region" description="Polar residues" evidence="1">
    <location>
        <begin position="232"/>
        <end position="243"/>
    </location>
</feature>
<protein>
    <submittedName>
        <fullName evidence="2">Uncharacterized protein</fullName>
    </submittedName>
</protein>
<name>A0A165M901_9AGAM</name>
<dbReference type="InParanoid" id="A0A165M901"/>
<reference evidence="2 3" key="1">
    <citation type="journal article" date="2016" name="Mol. Biol. Evol.">
        <title>Comparative Genomics of Early-Diverging Mushroom-Forming Fungi Provides Insights into the Origins of Lignocellulose Decay Capabilities.</title>
        <authorList>
            <person name="Nagy L.G."/>
            <person name="Riley R."/>
            <person name="Tritt A."/>
            <person name="Adam C."/>
            <person name="Daum C."/>
            <person name="Floudas D."/>
            <person name="Sun H."/>
            <person name="Yadav J.S."/>
            <person name="Pangilinan J."/>
            <person name="Larsson K.H."/>
            <person name="Matsuura K."/>
            <person name="Barry K."/>
            <person name="Labutti K."/>
            <person name="Kuo R."/>
            <person name="Ohm R.A."/>
            <person name="Bhattacharya S.S."/>
            <person name="Shirouzu T."/>
            <person name="Yoshinaga Y."/>
            <person name="Martin F.M."/>
            <person name="Grigoriev I.V."/>
            <person name="Hibbett D.S."/>
        </authorList>
    </citation>
    <scope>NUCLEOTIDE SEQUENCE [LARGE SCALE GENOMIC DNA]</scope>
    <source>
        <strain evidence="2 3">HHB14362 ss-1</strain>
    </source>
</reference>
<proteinExistence type="predicted"/>
<dbReference type="EMBL" id="KV425720">
    <property type="protein sequence ID" value="KZT18044.1"/>
    <property type="molecule type" value="Genomic_DNA"/>
</dbReference>
<feature type="region of interest" description="Disordered" evidence="1">
    <location>
        <begin position="26"/>
        <end position="75"/>
    </location>
</feature>
<keyword evidence="3" id="KW-1185">Reference proteome</keyword>
<dbReference type="AlphaFoldDB" id="A0A165M901"/>
<gene>
    <name evidence="2" type="ORF">NEOLEDRAFT_1173748</name>
</gene>